<sequence>MTSVDRDLFDAVELIPQRLYWVTLHGNQMPENTARSHYFCTDSSFVYEPFFADFGPLNLGCTYRYCKLLDQKMRDPALKGKRIIHCCSADPKRRSNAAYLICAYLVIVRRQLADSTFAPFNFVTPGLVPYIDASTNKKHDFFLTVLDCLHGLEMSIRLKLFDWERFNVESYEYFEKVENGDLSWILPGRMLAFAGPYSTSTDEDGFPTWTPEDYVPMFLDAGVRLVIRLNRKMYDKQRFIDNGIKHVDLYFADGTCPPREIINKFLHITEAERGPCAIHCKAGLGRTGTLIGLYAMKHLRFPARAFIGWNRICRPGSILGPQQQFMVDMQPMMFQAGLAHGGPQTSLQAPSGPPQDAELENKMSRLTVRDLRDEEKHEDVGQGEGLCHAKRGRNVDALGVVDQGTRQGIRPKTSGASDPAFSLQRLVRPGRPPGRYGRPARRAERDALGESLEGVLPLTDSGTRHETVEAQTSAGFLQKLHQVWDDVSFVPKRDLSQATQQRLGSVIVRHVALQW</sequence>
<keyword evidence="9" id="KW-1185">Reference proteome</keyword>
<feature type="domain" description="Tyrosine specific protein phosphatases" evidence="7">
    <location>
        <begin position="263"/>
        <end position="325"/>
    </location>
</feature>
<dbReference type="SUPFAM" id="SSF52799">
    <property type="entry name" value="(Phosphotyrosine protein) phosphatases II"/>
    <property type="match status" value="2"/>
</dbReference>
<evidence type="ECO:0000313" key="8">
    <source>
        <dbReference type="EMBL" id="CAK0854053.1"/>
    </source>
</evidence>
<dbReference type="Pfam" id="PF14671">
    <property type="entry name" value="DSPn"/>
    <property type="match status" value="1"/>
</dbReference>
<gene>
    <name evidence="8" type="ORF">PCOR1329_LOCUS45324</name>
</gene>
<dbReference type="InterPro" id="IPR044506">
    <property type="entry name" value="CDC14_C"/>
</dbReference>
<feature type="region of interest" description="Disordered" evidence="5">
    <location>
        <begin position="339"/>
        <end position="358"/>
    </location>
</feature>
<dbReference type="Pfam" id="PF22785">
    <property type="entry name" value="Tc-R-P"/>
    <property type="match status" value="1"/>
</dbReference>
<dbReference type="CDD" id="cd14499">
    <property type="entry name" value="CDC14_C"/>
    <property type="match status" value="1"/>
</dbReference>
<dbReference type="InterPro" id="IPR000387">
    <property type="entry name" value="Tyr_Pase_dom"/>
</dbReference>
<dbReference type="CDD" id="cd17657">
    <property type="entry name" value="CDC14_N"/>
    <property type="match status" value="1"/>
</dbReference>
<evidence type="ECO:0000256" key="2">
    <source>
        <dbReference type="ARBA" id="ARBA00013064"/>
    </source>
</evidence>
<dbReference type="PROSITE" id="PS50056">
    <property type="entry name" value="TYR_PHOSPHATASE_2"/>
    <property type="match status" value="1"/>
</dbReference>
<evidence type="ECO:0000256" key="4">
    <source>
        <dbReference type="ARBA" id="ARBA00022912"/>
    </source>
</evidence>
<dbReference type="EC" id="3.1.3.48" evidence="2"/>
<dbReference type="EMBL" id="CAUYUJ010015449">
    <property type="protein sequence ID" value="CAK0854053.1"/>
    <property type="molecule type" value="Genomic_DNA"/>
</dbReference>
<proteinExistence type="inferred from homology"/>
<dbReference type="InterPro" id="IPR050561">
    <property type="entry name" value="PTP"/>
</dbReference>
<dbReference type="PROSITE" id="PS50054">
    <property type="entry name" value="TYR_PHOSPHATASE_DUAL"/>
    <property type="match status" value="1"/>
</dbReference>
<evidence type="ECO:0000259" key="7">
    <source>
        <dbReference type="PROSITE" id="PS50056"/>
    </source>
</evidence>
<dbReference type="InterPro" id="IPR020422">
    <property type="entry name" value="TYR_PHOSPHATASE_DUAL_dom"/>
</dbReference>
<dbReference type="InterPro" id="IPR029021">
    <property type="entry name" value="Prot-tyrosine_phosphatase-like"/>
</dbReference>
<comment type="caution">
    <text evidence="8">The sequence shown here is derived from an EMBL/GenBank/DDBJ whole genome shotgun (WGS) entry which is preliminary data.</text>
</comment>
<dbReference type="InterPro" id="IPR016130">
    <property type="entry name" value="Tyr_Pase_AS"/>
</dbReference>
<feature type="domain" description="Tyrosine-protein phosphatase" evidence="6">
    <location>
        <begin position="181"/>
        <end position="338"/>
    </location>
</feature>
<evidence type="ECO:0000313" key="9">
    <source>
        <dbReference type="Proteomes" id="UP001189429"/>
    </source>
</evidence>
<evidence type="ECO:0000256" key="1">
    <source>
        <dbReference type="ARBA" id="ARBA00007315"/>
    </source>
</evidence>
<dbReference type="InterPro" id="IPR029260">
    <property type="entry name" value="DSPn"/>
</dbReference>
<dbReference type="PANTHER" id="PTHR23339">
    <property type="entry name" value="TYROSINE SPECIFIC PROTEIN PHOSPHATASE AND DUAL SPECIFICITY PROTEIN PHOSPHATASE"/>
    <property type="match status" value="1"/>
</dbReference>
<comment type="similarity">
    <text evidence="1">Belongs to the protein-tyrosine phosphatase family. Non-receptor class CDC14 subfamily.</text>
</comment>
<accession>A0ABN9U572</accession>
<protein>
    <recommendedName>
        <fullName evidence="2">protein-tyrosine-phosphatase</fullName>
        <ecNumber evidence="2">3.1.3.48</ecNumber>
    </recommendedName>
</protein>
<name>A0ABN9U572_9DINO</name>
<organism evidence="8 9">
    <name type="scientific">Prorocentrum cordatum</name>
    <dbReference type="NCBI Taxonomy" id="2364126"/>
    <lineage>
        <taxon>Eukaryota</taxon>
        <taxon>Sar</taxon>
        <taxon>Alveolata</taxon>
        <taxon>Dinophyceae</taxon>
        <taxon>Prorocentrales</taxon>
        <taxon>Prorocentraceae</taxon>
        <taxon>Prorocentrum</taxon>
    </lineage>
</organism>
<evidence type="ECO:0000256" key="5">
    <source>
        <dbReference type="SAM" id="MobiDB-lite"/>
    </source>
</evidence>
<keyword evidence="4" id="KW-0904">Protein phosphatase</keyword>
<dbReference type="PROSITE" id="PS00383">
    <property type="entry name" value="TYR_PHOSPHATASE_1"/>
    <property type="match status" value="1"/>
</dbReference>
<evidence type="ECO:0000256" key="3">
    <source>
        <dbReference type="ARBA" id="ARBA00022801"/>
    </source>
</evidence>
<evidence type="ECO:0000259" key="6">
    <source>
        <dbReference type="PROSITE" id="PS50054"/>
    </source>
</evidence>
<keyword evidence="3" id="KW-0378">Hydrolase</keyword>
<dbReference type="Proteomes" id="UP001189429">
    <property type="component" value="Unassembled WGS sequence"/>
</dbReference>
<dbReference type="Gene3D" id="3.90.190.10">
    <property type="entry name" value="Protein tyrosine phosphatase superfamily"/>
    <property type="match status" value="2"/>
</dbReference>
<reference evidence="8" key="1">
    <citation type="submission" date="2023-10" db="EMBL/GenBank/DDBJ databases">
        <authorList>
            <person name="Chen Y."/>
            <person name="Shah S."/>
            <person name="Dougan E. K."/>
            <person name="Thang M."/>
            <person name="Chan C."/>
        </authorList>
    </citation>
    <scope>NUCLEOTIDE SEQUENCE [LARGE SCALE GENOMIC DNA]</scope>
</reference>